<dbReference type="RefSeq" id="WP_157102115.1">
    <property type="nucleotide sequence ID" value="NZ_VMSD01000011.1"/>
</dbReference>
<sequence length="103" mass="10536">MSDSKGLDLDPVRTRELATTLAKAESEVTAVFAGETENTALTFPGTKIPDAATTALSKIAQAAQSLVIEYAALSTATSTAVTEFQSKDTQNAGNIAAAQSALS</sequence>
<evidence type="ECO:0008006" key="3">
    <source>
        <dbReference type="Google" id="ProtNLM"/>
    </source>
</evidence>
<dbReference type="Proteomes" id="UP000798951">
    <property type="component" value="Unassembled WGS sequence"/>
</dbReference>
<gene>
    <name evidence="1" type="ORF">FNL39_111154</name>
</gene>
<keyword evidence="2" id="KW-1185">Reference proteome</keyword>
<name>A0ABQ6YG53_9NOCA</name>
<evidence type="ECO:0000313" key="1">
    <source>
        <dbReference type="EMBL" id="KAF0842573.1"/>
    </source>
</evidence>
<proteinExistence type="predicted"/>
<evidence type="ECO:0000313" key="2">
    <source>
        <dbReference type="Proteomes" id="UP000798951"/>
    </source>
</evidence>
<organism evidence="1 2">
    <name type="scientific">Nocardia caishijiensis</name>
    <dbReference type="NCBI Taxonomy" id="184756"/>
    <lineage>
        <taxon>Bacteria</taxon>
        <taxon>Bacillati</taxon>
        <taxon>Actinomycetota</taxon>
        <taxon>Actinomycetes</taxon>
        <taxon>Mycobacteriales</taxon>
        <taxon>Nocardiaceae</taxon>
        <taxon>Nocardia</taxon>
    </lineage>
</organism>
<comment type="caution">
    <text evidence="1">The sequence shown here is derived from an EMBL/GenBank/DDBJ whole genome shotgun (WGS) entry which is preliminary data.</text>
</comment>
<protein>
    <recommendedName>
        <fullName evidence="3">PE family protein</fullName>
    </recommendedName>
</protein>
<dbReference type="EMBL" id="VMSD01000011">
    <property type="protein sequence ID" value="KAF0842573.1"/>
    <property type="molecule type" value="Genomic_DNA"/>
</dbReference>
<accession>A0ABQ6YG53</accession>
<reference evidence="1 2" key="1">
    <citation type="submission" date="2019-07" db="EMBL/GenBank/DDBJ databases">
        <title>Genomic Encyclopedia of Type Strains, Phase IV (KMG-IV): sequencing the most valuable type-strain genomes for metagenomic binning, comparative biology and taxonomic classification.</title>
        <authorList>
            <person name="Goeker M."/>
        </authorList>
    </citation>
    <scope>NUCLEOTIDE SEQUENCE [LARGE SCALE GENOMIC DNA]</scope>
    <source>
        <strain evidence="1 2">DSM 44831</strain>
    </source>
</reference>